<evidence type="ECO:0000313" key="2">
    <source>
        <dbReference type="Proteomes" id="UP001072034"/>
    </source>
</evidence>
<gene>
    <name evidence="1" type="ORF">OHJ16_02145</name>
</gene>
<dbReference type="Proteomes" id="UP001072034">
    <property type="component" value="Unassembled WGS sequence"/>
</dbReference>
<sequence length="237" mass="26123">MRAFFQAMDAAMPSGKTPVFIVDSIDHCRGRAATFDEVRDSVESLFSRYASEPALPDMHVIYTVPVYAEPAGWEGQIWPVLSVKVQERDGGDCRAGIDLLRQVPASRAPGGDPERLLGSRIDRVIRASGGLFRRAIPSGLRAPGRLLVKDGALPVGTADIDQEERQQCSYAAAGLTEEQEQWEILRAVRQTGQLRVPRERTAEAWALQALGHVMCCRNGRVGWYGVRPLPDKLLDEA</sequence>
<organism evidence="1 2">
    <name type="scientific">Actinomyces israelii</name>
    <dbReference type="NCBI Taxonomy" id="1659"/>
    <lineage>
        <taxon>Bacteria</taxon>
        <taxon>Bacillati</taxon>
        <taxon>Actinomycetota</taxon>
        <taxon>Actinomycetes</taxon>
        <taxon>Actinomycetales</taxon>
        <taxon>Actinomycetaceae</taxon>
        <taxon>Actinomyces</taxon>
    </lineage>
</organism>
<accession>A0ABT4I556</accession>
<comment type="caution">
    <text evidence="1">The sequence shown here is derived from an EMBL/GenBank/DDBJ whole genome shotgun (WGS) entry which is preliminary data.</text>
</comment>
<name>A0ABT4I556_9ACTO</name>
<reference evidence="1" key="1">
    <citation type="submission" date="2022-10" db="EMBL/GenBank/DDBJ databases">
        <title>Genome sequence of Actinomyces israelii ATCC 10048.</title>
        <authorList>
            <person name="Watt R.M."/>
            <person name="Tong W.M."/>
        </authorList>
    </citation>
    <scope>NUCLEOTIDE SEQUENCE</scope>
    <source>
        <strain evidence="1">ATCC 10048</strain>
    </source>
</reference>
<dbReference type="RefSeq" id="WP_268916549.1">
    <property type="nucleotide sequence ID" value="NZ_JAPTMY010000003.1"/>
</dbReference>
<evidence type="ECO:0000313" key="1">
    <source>
        <dbReference type="EMBL" id="MCZ0856854.1"/>
    </source>
</evidence>
<protein>
    <submittedName>
        <fullName evidence="1">Uncharacterized protein</fullName>
    </submittedName>
</protein>
<dbReference type="EMBL" id="JAPTMY010000003">
    <property type="protein sequence ID" value="MCZ0856854.1"/>
    <property type="molecule type" value="Genomic_DNA"/>
</dbReference>
<keyword evidence="2" id="KW-1185">Reference proteome</keyword>
<proteinExistence type="predicted"/>